<reference evidence="2 3" key="1">
    <citation type="submission" date="2020-08" db="EMBL/GenBank/DDBJ databases">
        <title>Genomic Encyclopedia of Type Strains, Phase III (KMG-III): the genomes of soil and plant-associated and newly described type strains.</title>
        <authorList>
            <person name="Whitman W."/>
        </authorList>
    </citation>
    <scope>NUCLEOTIDE SEQUENCE [LARGE SCALE GENOMIC DNA]</scope>
    <source>
        <strain evidence="2 3">CECT 8654</strain>
    </source>
</reference>
<dbReference type="Pfam" id="PF13649">
    <property type="entry name" value="Methyltransf_25"/>
    <property type="match status" value="1"/>
</dbReference>
<dbReference type="AlphaFoldDB" id="A0A7W4W5X1"/>
<dbReference type="Proteomes" id="UP000537130">
    <property type="component" value="Unassembled WGS sequence"/>
</dbReference>
<organism evidence="2 3">
    <name type="scientific">Litorivivens lipolytica</name>
    <dbReference type="NCBI Taxonomy" id="1524264"/>
    <lineage>
        <taxon>Bacteria</taxon>
        <taxon>Pseudomonadati</taxon>
        <taxon>Pseudomonadota</taxon>
        <taxon>Gammaproteobacteria</taxon>
        <taxon>Litorivivens</taxon>
    </lineage>
</organism>
<dbReference type="EMBL" id="JACHWY010000002">
    <property type="protein sequence ID" value="MBB3048024.1"/>
    <property type="molecule type" value="Genomic_DNA"/>
</dbReference>
<sequence length="208" mass="23114">MPKPIPNPQIREAYGVIALTSRHPDLRRLKREQATPNIHGNKLWGACYLLMDYLEQAPLPKGCRILDIGCGWGLGGIYCAKTFGAEVTAMDADPAVFPFLQLLAEHNGVEITEQVARFDELRADYLACFDVIIGADICFWDALANDVSDLIDRAVEAGVSRIILTDPQRPPFNALADRCVEEHFAEAFQIETIEPRRFTGTALVIENS</sequence>
<dbReference type="RefSeq" id="WP_183410780.1">
    <property type="nucleotide sequence ID" value="NZ_JACHWY010000002.1"/>
</dbReference>
<dbReference type="InterPro" id="IPR029063">
    <property type="entry name" value="SAM-dependent_MTases_sf"/>
</dbReference>
<dbReference type="Gene3D" id="3.40.50.150">
    <property type="entry name" value="Vaccinia Virus protein VP39"/>
    <property type="match status" value="1"/>
</dbReference>
<dbReference type="PANTHER" id="PTHR14614">
    <property type="entry name" value="HEPATOCELLULAR CARCINOMA-ASSOCIATED ANTIGEN"/>
    <property type="match status" value="1"/>
</dbReference>
<accession>A0A7W4W5X1</accession>
<gene>
    <name evidence="2" type="ORF">FHR99_002290</name>
</gene>
<evidence type="ECO:0000313" key="3">
    <source>
        <dbReference type="Proteomes" id="UP000537130"/>
    </source>
</evidence>
<keyword evidence="3" id="KW-1185">Reference proteome</keyword>
<protein>
    <submittedName>
        <fullName evidence="2">Putative nicotinamide N-methyase</fullName>
    </submittedName>
</protein>
<evidence type="ECO:0000259" key="1">
    <source>
        <dbReference type="Pfam" id="PF13649"/>
    </source>
</evidence>
<proteinExistence type="predicted"/>
<dbReference type="InterPro" id="IPR019410">
    <property type="entry name" value="Methyltransf_16"/>
</dbReference>
<dbReference type="CDD" id="cd02440">
    <property type="entry name" value="AdoMet_MTases"/>
    <property type="match status" value="1"/>
</dbReference>
<feature type="domain" description="Methyltransferase" evidence="1">
    <location>
        <begin position="65"/>
        <end position="139"/>
    </location>
</feature>
<evidence type="ECO:0000313" key="2">
    <source>
        <dbReference type="EMBL" id="MBB3048024.1"/>
    </source>
</evidence>
<dbReference type="InterPro" id="IPR041698">
    <property type="entry name" value="Methyltransf_25"/>
</dbReference>
<dbReference type="SUPFAM" id="SSF53335">
    <property type="entry name" value="S-adenosyl-L-methionine-dependent methyltransferases"/>
    <property type="match status" value="1"/>
</dbReference>
<comment type="caution">
    <text evidence="2">The sequence shown here is derived from an EMBL/GenBank/DDBJ whole genome shotgun (WGS) entry which is preliminary data.</text>
</comment>
<name>A0A7W4W5X1_9GAMM</name>